<feature type="transmembrane region" description="Helical" evidence="2">
    <location>
        <begin position="63"/>
        <end position="87"/>
    </location>
</feature>
<keyword evidence="2" id="KW-0472">Membrane</keyword>
<protein>
    <submittedName>
        <fullName evidence="3">Uncharacterized protein</fullName>
    </submittedName>
</protein>
<dbReference type="InterPro" id="IPR045931">
    <property type="entry name" value="DUF6350"/>
</dbReference>
<keyword evidence="2" id="KW-1133">Transmembrane helix</keyword>
<name>A0A939LR20_9CELL</name>
<feature type="transmembrane region" description="Helical" evidence="2">
    <location>
        <begin position="185"/>
        <end position="206"/>
    </location>
</feature>
<keyword evidence="4" id="KW-1185">Reference proteome</keyword>
<dbReference type="EMBL" id="JAGEMK010000005">
    <property type="protein sequence ID" value="MBO1752253.1"/>
    <property type="molecule type" value="Genomic_DNA"/>
</dbReference>
<feature type="transmembrane region" description="Helical" evidence="2">
    <location>
        <begin position="369"/>
        <end position="393"/>
    </location>
</feature>
<dbReference type="Proteomes" id="UP000664209">
    <property type="component" value="Unassembled WGS sequence"/>
</dbReference>
<dbReference type="Pfam" id="PF19877">
    <property type="entry name" value="DUF6350"/>
    <property type="match status" value="1"/>
</dbReference>
<evidence type="ECO:0000313" key="4">
    <source>
        <dbReference type="Proteomes" id="UP000664209"/>
    </source>
</evidence>
<evidence type="ECO:0000313" key="3">
    <source>
        <dbReference type="EMBL" id="MBO1752253.1"/>
    </source>
</evidence>
<dbReference type="RefSeq" id="WP_208055946.1">
    <property type="nucleotide sequence ID" value="NZ_JAGEMK010000005.1"/>
</dbReference>
<evidence type="ECO:0000256" key="1">
    <source>
        <dbReference type="SAM" id="MobiDB-lite"/>
    </source>
</evidence>
<feature type="region of interest" description="Disordered" evidence="1">
    <location>
        <begin position="1"/>
        <end position="50"/>
    </location>
</feature>
<evidence type="ECO:0000256" key="2">
    <source>
        <dbReference type="SAM" id="Phobius"/>
    </source>
</evidence>
<accession>A0A939LR20</accession>
<organism evidence="3 4">
    <name type="scientific">Actinotalea soli</name>
    <dbReference type="NCBI Taxonomy" id="2819234"/>
    <lineage>
        <taxon>Bacteria</taxon>
        <taxon>Bacillati</taxon>
        <taxon>Actinomycetota</taxon>
        <taxon>Actinomycetes</taxon>
        <taxon>Micrococcales</taxon>
        <taxon>Cellulomonadaceae</taxon>
        <taxon>Actinotalea</taxon>
    </lineage>
</organism>
<comment type="caution">
    <text evidence="3">The sequence shown here is derived from an EMBL/GenBank/DDBJ whole genome shotgun (WGS) entry which is preliminary data.</text>
</comment>
<feature type="transmembrane region" description="Helical" evidence="2">
    <location>
        <begin position="122"/>
        <end position="142"/>
    </location>
</feature>
<feature type="compositionally biased region" description="Pro residues" evidence="1">
    <location>
        <begin position="1"/>
        <end position="12"/>
    </location>
</feature>
<feature type="compositionally biased region" description="Low complexity" evidence="1">
    <location>
        <begin position="13"/>
        <end position="50"/>
    </location>
</feature>
<feature type="transmembrane region" description="Helical" evidence="2">
    <location>
        <begin position="154"/>
        <end position="173"/>
    </location>
</feature>
<feature type="region of interest" description="Disordered" evidence="1">
    <location>
        <begin position="445"/>
        <end position="488"/>
    </location>
</feature>
<feature type="transmembrane region" description="Helical" evidence="2">
    <location>
        <begin position="231"/>
        <end position="253"/>
    </location>
</feature>
<sequence length="488" mass="47922">MTRPPTLHPPRAPRAGRAARGPGAAAAGPSRARRTSTPATPAAPVGPSAATGLDGAPRWVSGALAGVQGALLSLLVVVMPALAAYVVTSADPSNAEIGWPRSVAVGSSLWLLGHGGPLTADGVTITLVPLGITALAVFTAYASARRSAHPALSSWVAATVAHVVAVLVVAALLGEAGPFGAGPLAVLRLALGSTAVAAVGLGAGMLRRGRLRELTRPAWSRIPALVRTGTAGGLLLSAVVVGVAGLVASGWVISGRAAAGDVIEGLGVDTFGGLVLAVGQLAVAPNLVLWVLAWLAGPGFSVGAGTSYAPNEVVSGPLPALPLLGALPTPGSGGGLVTWVPVVVVLSGAVAGWWLHGRLVASRRRETPLALVVLALAAGTLTGAATLLAGGAAGPGRLEVVGGPALLVGATVAGLGLLGAALVALPADPVLRRASARGARRTWDRVRGRGVVDPAAATDRGTRGSPTADPGDQPGEPADQPGGRGDRR</sequence>
<gene>
    <name evidence="3" type="ORF">J4G33_10615</name>
</gene>
<dbReference type="AlphaFoldDB" id="A0A939LR20"/>
<feature type="transmembrane region" description="Helical" evidence="2">
    <location>
        <begin position="339"/>
        <end position="357"/>
    </location>
</feature>
<proteinExistence type="predicted"/>
<keyword evidence="2" id="KW-0812">Transmembrane</keyword>
<feature type="transmembrane region" description="Helical" evidence="2">
    <location>
        <begin position="405"/>
        <end position="427"/>
    </location>
</feature>
<reference evidence="3" key="1">
    <citation type="submission" date="2021-03" db="EMBL/GenBank/DDBJ databases">
        <title>Actinotalea soli sp. nov., isolated from soil.</title>
        <authorList>
            <person name="Ping W."/>
            <person name="Zhang J."/>
        </authorList>
    </citation>
    <scope>NUCLEOTIDE SEQUENCE</scope>
    <source>
        <strain evidence="3">BY-33</strain>
    </source>
</reference>